<feature type="domain" description="CobQ/CobB/MinD/ParA nucleotide binding" evidence="5">
    <location>
        <begin position="1"/>
        <end position="227"/>
    </location>
</feature>
<dbReference type="SUPFAM" id="SSF52540">
    <property type="entry name" value="P-loop containing nucleoside triphosphate hydrolases"/>
    <property type="match status" value="1"/>
</dbReference>
<dbReference type="STRING" id="889453.SAMN03080601_00628"/>
<dbReference type="GO" id="GO:0015420">
    <property type="term" value="F:ABC-type vitamin B12 transporter activity"/>
    <property type="evidence" value="ECO:0007669"/>
    <property type="project" value="UniProtKB-UniRule"/>
</dbReference>
<keyword evidence="3 4" id="KW-0315">Glutamine amidotransferase</keyword>
<dbReference type="InterPro" id="IPR004459">
    <property type="entry name" value="CobQ_synth"/>
</dbReference>
<dbReference type="GO" id="GO:0003824">
    <property type="term" value="F:catalytic activity"/>
    <property type="evidence" value="ECO:0007669"/>
    <property type="project" value="InterPro"/>
</dbReference>
<dbReference type="UniPathway" id="UPA00148"/>
<dbReference type="AlphaFoldDB" id="A0A1T5BTU6"/>
<organism evidence="7 8">
    <name type="scientific">Alkalitalea saponilacus</name>
    <dbReference type="NCBI Taxonomy" id="889453"/>
    <lineage>
        <taxon>Bacteria</taxon>
        <taxon>Pseudomonadati</taxon>
        <taxon>Bacteroidota</taxon>
        <taxon>Bacteroidia</taxon>
        <taxon>Marinilabiliales</taxon>
        <taxon>Marinilabiliaceae</taxon>
        <taxon>Alkalitalea</taxon>
    </lineage>
</organism>
<evidence type="ECO:0000313" key="7">
    <source>
        <dbReference type="EMBL" id="SKB50728.1"/>
    </source>
</evidence>
<evidence type="ECO:0000256" key="3">
    <source>
        <dbReference type="ARBA" id="ARBA00022962"/>
    </source>
</evidence>
<gene>
    <name evidence="4" type="primary">cobQ</name>
    <name evidence="7" type="ORF">SAMN03080601_00628</name>
</gene>
<name>A0A1T5BTU6_9BACT</name>
<dbReference type="NCBIfam" id="TIGR00313">
    <property type="entry name" value="cobQ"/>
    <property type="match status" value="1"/>
</dbReference>
<dbReference type="PANTHER" id="PTHR21343:SF1">
    <property type="entry name" value="COBYRIC ACID SYNTHASE"/>
    <property type="match status" value="1"/>
</dbReference>
<dbReference type="CDD" id="cd01750">
    <property type="entry name" value="GATase1_CobQ"/>
    <property type="match status" value="1"/>
</dbReference>
<evidence type="ECO:0000256" key="1">
    <source>
        <dbReference type="ARBA" id="ARBA00004953"/>
    </source>
</evidence>
<comment type="function">
    <text evidence="4">Catalyzes amidations at positions B, D, E, and G on adenosylcobyrinic A,C-diamide. NH(2) groups are provided by glutamine, and one molecule of ATP is hydrogenolyzed for each amidation.</text>
</comment>
<dbReference type="PANTHER" id="PTHR21343">
    <property type="entry name" value="DETHIOBIOTIN SYNTHETASE"/>
    <property type="match status" value="1"/>
</dbReference>
<evidence type="ECO:0000313" key="8">
    <source>
        <dbReference type="Proteomes" id="UP000191055"/>
    </source>
</evidence>
<proteinExistence type="inferred from homology"/>
<evidence type="ECO:0000259" key="5">
    <source>
        <dbReference type="Pfam" id="PF01656"/>
    </source>
</evidence>
<evidence type="ECO:0000256" key="4">
    <source>
        <dbReference type="HAMAP-Rule" id="MF_00028"/>
    </source>
</evidence>
<dbReference type="Gene3D" id="3.40.50.300">
    <property type="entry name" value="P-loop containing nucleotide triphosphate hydrolases"/>
    <property type="match status" value="1"/>
</dbReference>
<evidence type="ECO:0000256" key="2">
    <source>
        <dbReference type="ARBA" id="ARBA00022573"/>
    </source>
</evidence>
<dbReference type="InterPro" id="IPR029062">
    <property type="entry name" value="Class_I_gatase-like"/>
</dbReference>
<dbReference type="Gene3D" id="3.40.50.880">
    <property type="match status" value="1"/>
</dbReference>
<accession>A0A1T5BTU6</accession>
<feature type="domain" description="CobB/CobQ-like glutamine amidotransferase" evidence="6">
    <location>
        <begin position="250"/>
        <end position="431"/>
    </location>
</feature>
<dbReference type="InterPro" id="IPR047045">
    <property type="entry name" value="CobQ_N"/>
</dbReference>
<dbReference type="Pfam" id="PF07685">
    <property type="entry name" value="GATase_3"/>
    <property type="match status" value="1"/>
</dbReference>
<sequence length="481" mass="53348">MFVGTGSDVGKSVLNAAFCRIFMQDGYSPAPFKAQNMALNSFVTPDGLEIGRAQAVQAEACGIPCSVEMNPVLLKPSGDMVSQVVLNGKPAGNKSASKYFLETNRDALFAEVMKSYHRLAERYNPIVIEGAGSISEMNLWDKDITNMRVAEAADAATILVADIDRGGVFASVYGSIQLLPPNQRKLIKGVLINKFRGDESLFHEGRRMLEEISGVPVLGVIPWFRDIFIEQEDSVVLDHLKNQPQKGKINIAVVRLKHMANFTDFDSLRHVPEVNLYYAESEDALTAADIIILPGSKNTIADMEMLRHRGLESVLMRLHQNGKPIYGICGGFQMMGKIIQDPDGVEGNVSQTKGLGILPVETVFKGKKKTEQCRFEFLNDDNVKGSGYEIHMGVTKVDGNPLCRLNNGENDGCFLNEKTWGTYIHGVFDNASVIREILRQVNPDIEINFSLRDLKEEGFNKLAGLVREKVDLERIYGFIRK</sequence>
<feature type="active site" evidence="4">
    <location>
        <position position="425"/>
    </location>
</feature>
<dbReference type="PROSITE" id="PS51274">
    <property type="entry name" value="GATASE_COBBQ"/>
    <property type="match status" value="1"/>
</dbReference>
<dbReference type="Pfam" id="PF01656">
    <property type="entry name" value="CbiA"/>
    <property type="match status" value="1"/>
</dbReference>
<dbReference type="InterPro" id="IPR027417">
    <property type="entry name" value="P-loop_NTPase"/>
</dbReference>
<evidence type="ECO:0000259" key="6">
    <source>
        <dbReference type="Pfam" id="PF07685"/>
    </source>
</evidence>
<keyword evidence="8" id="KW-1185">Reference proteome</keyword>
<dbReference type="PROSITE" id="PS51273">
    <property type="entry name" value="GATASE_TYPE_1"/>
    <property type="match status" value="1"/>
</dbReference>
<comment type="similarity">
    <text evidence="4">Belongs to the CobB/CobQ family. CobQ subfamily.</text>
</comment>
<dbReference type="SUPFAM" id="SSF52317">
    <property type="entry name" value="Class I glutamine amidotransferase-like"/>
    <property type="match status" value="1"/>
</dbReference>
<dbReference type="InterPro" id="IPR033949">
    <property type="entry name" value="CobQ_GATase1"/>
</dbReference>
<dbReference type="GO" id="GO:0009236">
    <property type="term" value="P:cobalamin biosynthetic process"/>
    <property type="evidence" value="ECO:0007669"/>
    <property type="project" value="UniProtKB-UniRule"/>
</dbReference>
<dbReference type="InterPro" id="IPR002586">
    <property type="entry name" value="CobQ/CobB/MinD/ParA_Nub-bd_dom"/>
</dbReference>
<comment type="pathway">
    <text evidence="1 4">Cofactor biosynthesis; adenosylcobalamin biosynthesis.</text>
</comment>
<dbReference type="InterPro" id="IPR011698">
    <property type="entry name" value="GATase_3"/>
</dbReference>
<feature type="active site" description="Nucleophile" evidence="4">
    <location>
        <position position="329"/>
    </location>
</feature>
<keyword evidence="2 4" id="KW-0169">Cobalamin biosynthesis</keyword>
<dbReference type="HAMAP" id="MF_00028">
    <property type="entry name" value="CobQ"/>
    <property type="match status" value="1"/>
</dbReference>
<dbReference type="CDD" id="cd05389">
    <property type="entry name" value="CobQ_N"/>
    <property type="match status" value="1"/>
</dbReference>
<dbReference type="Proteomes" id="UP000191055">
    <property type="component" value="Unassembled WGS sequence"/>
</dbReference>
<dbReference type="EMBL" id="FUYV01000002">
    <property type="protein sequence ID" value="SKB50728.1"/>
    <property type="molecule type" value="Genomic_DNA"/>
</dbReference>
<protein>
    <recommendedName>
        <fullName evidence="4">Cobyric acid synthase</fullName>
    </recommendedName>
</protein>
<reference evidence="7 8" key="1">
    <citation type="submission" date="2017-02" db="EMBL/GenBank/DDBJ databases">
        <authorList>
            <person name="Peterson S.W."/>
        </authorList>
    </citation>
    <scope>NUCLEOTIDE SEQUENCE [LARGE SCALE GENOMIC DNA]</scope>
    <source>
        <strain evidence="7 8">DSM 24412</strain>
    </source>
</reference>
<dbReference type="NCBIfam" id="NF001989">
    <property type="entry name" value="PRK00784.1"/>
    <property type="match status" value="1"/>
</dbReference>